<evidence type="ECO:0000313" key="2">
    <source>
        <dbReference type="Proteomes" id="UP000635387"/>
    </source>
</evidence>
<proteinExistence type="predicted"/>
<accession>A0ABQ3LQS0</accession>
<dbReference type="Proteomes" id="UP000635387">
    <property type="component" value="Unassembled WGS sequence"/>
</dbReference>
<organism evidence="1 2">
    <name type="scientific">Amycolatopsis oliviviridis</name>
    <dbReference type="NCBI Taxonomy" id="1471590"/>
    <lineage>
        <taxon>Bacteria</taxon>
        <taxon>Bacillati</taxon>
        <taxon>Actinomycetota</taxon>
        <taxon>Actinomycetes</taxon>
        <taxon>Pseudonocardiales</taxon>
        <taxon>Pseudonocardiaceae</taxon>
        <taxon>Amycolatopsis</taxon>
    </lineage>
</organism>
<dbReference type="RefSeq" id="WP_191256525.1">
    <property type="nucleotide sequence ID" value="NZ_BNAY01000005.1"/>
</dbReference>
<comment type="caution">
    <text evidence="1">The sequence shown here is derived from an EMBL/GenBank/DDBJ whole genome shotgun (WGS) entry which is preliminary data.</text>
</comment>
<evidence type="ECO:0000313" key="1">
    <source>
        <dbReference type="EMBL" id="GHH23188.1"/>
    </source>
</evidence>
<name>A0ABQ3LQS0_9PSEU</name>
<keyword evidence="2" id="KW-1185">Reference proteome</keyword>
<reference evidence="2" key="1">
    <citation type="journal article" date="2019" name="Int. J. Syst. Evol. Microbiol.">
        <title>The Global Catalogue of Microorganisms (GCM) 10K type strain sequencing project: providing services to taxonomists for standard genome sequencing and annotation.</title>
        <authorList>
            <consortium name="The Broad Institute Genomics Platform"/>
            <consortium name="The Broad Institute Genome Sequencing Center for Infectious Disease"/>
            <person name="Wu L."/>
            <person name="Ma J."/>
        </authorList>
    </citation>
    <scope>NUCLEOTIDE SEQUENCE [LARGE SCALE GENOMIC DNA]</scope>
    <source>
        <strain evidence="2">CGMCC 4.7683</strain>
    </source>
</reference>
<dbReference type="EMBL" id="BNAY01000005">
    <property type="protein sequence ID" value="GHH23188.1"/>
    <property type="molecule type" value="Genomic_DNA"/>
</dbReference>
<protein>
    <recommendedName>
        <fullName evidence="3">DUF3800 domain-containing protein</fullName>
    </recommendedName>
</protein>
<sequence length="81" mass="9197">MSVLQAFADESFREDDHGGFYVLAAAILPVERHAELREDDEPLLWIPDIVAGAVRARRQGFRDYTDHLAECVIELQVDTRA</sequence>
<evidence type="ECO:0008006" key="3">
    <source>
        <dbReference type="Google" id="ProtNLM"/>
    </source>
</evidence>
<gene>
    <name evidence="1" type="ORF">GCM10017790_45930</name>
</gene>